<dbReference type="AlphaFoldDB" id="A0A0E0DQJ7"/>
<evidence type="ECO:0000256" key="4">
    <source>
        <dbReference type="ARBA" id="ARBA00022970"/>
    </source>
</evidence>
<evidence type="ECO:0000256" key="1">
    <source>
        <dbReference type="ARBA" id="ARBA00004651"/>
    </source>
</evidence>
<name>A0A0E0DQJ7_9ORYZ</name>
<dbReference type="InterPro" id="IPR013057">
    <property type="entry name" value="AA_transpt_TM"/>
</dbReference>
<evidence type="ECO:0000256" key="7">
    <source>
        <dbReference type="SAM" id="Phobius"/>
    </source>
</evidence>
<evidence type="ECO:0000259" key="8">
    <source>
        <dbReference type="Pfam" id="PF01490"/>
    </source>
</evidence>
<feature type="transmembrane region" description="Helical" evidence="7">
    <location>
        <begin position="186"/>
        <end position="205"/>
    </location>
</feature>
<keyword evidence="4" id="KW-0029">Amino-acid transport</keyword>
<evidence type="ECO:0000256" key="3">
    <source>
        <dbReference type="ARBA" id="ARBA00022692"/>
    </source>
</evidence>
<keyword evidence="6 7" id="KW-0472">Membrane</keyword>
<dbReference type="HOGENOM" id="CLU_1139545_0_0_1"/>
<organism evidence="9">
    <name type="scientific">Oryza meridionalis</name>
    <dbReference type="NCBI Taxonomy" id="40149"/>
    <lineage>
        <taxon>Eukaryota</taxon>
        <taxon>Viridiplantae</taxon>
        <taxon>Streptophyta</taxon>
        <taxon>Embryophyta</taxon>
        <taxon>Tracheophyta</taxon>
        <taxon>Spermatophyta</taxon>
        <taxon>Magnoliopsida</taxon>
        <taxon>Liliopsida</taxon>
        <taxon>Poales</taxon>
        <taxon>Poaceae</taxon>
        <taxon>BOP clade</taxon>
        <taxon>Oryzoideae</taxon>
        <taxon>Oryzeae</taxon>
        <taxon>Oryzinae</taxon>
        <taxon>Oryza</taxon>
    </lineage>
</organism>
<keyword evidence="10" id="KW-1185">Reference proteome</keyword>
<dbReference type="PANTHER" id="PTHR48017">
    <property type="entry name" value="OS05G0424000 PROTEIN-RELATED"/>
    <property type="match status" value="1"/>
</dbReference>
<accession>A0A0E0DQJ7</accession>
<dbReference type="EnsemblPlants" id="OMERI05G12080.1">
    <property type="protein sequence ID" value="OMERI05G12080.1"/>
    <property type="gene ID" value="OMERI05G12080"/>
</dbReference>
<evidence type="ECO:0000313" key="10">
    <source>
        <dbReference type="Proteomes" id="UP000008021"/>
    </source>
</evidence>
<evidence type="ECO:0000313" key="9">
    <source>
        <dbReference type="EnsemblPlants" id="OMERI05G12080.1"/>
    </source>
</evidence>
<dbReference type="GO" id="GO:0005886">
    <property type="term" value="C:plasma membrane"/>
    <property type="evidence" value="ECO:0007669"/>
    <property type="project" value="UniProtKB-SubCell"/>
</dbReference>
<protein>
    <recommendedName>
        <fullName evidence="8">Amino acid transporter transmembrane domain-containing protein</fullName>
    </recommendedName>
</protein>
<dbReference type="Gramene" id="OMERI05G12080.1">
    <property type="protein sequence ID" value="OMERI05G12080.1"/>
    <property type="gene ID" value="OMERI05G12080"/>
</dbReference>
<feature type="domain" description="Amino acid transporter transmembrane" evidence="8">
    <location>
        <begin position="136"/>
        <end position="242"/>
    </location>
</feature>
<dbReference type="Pfam" id="PF01490">
    <property type="entry name" value="Aa_trans"/>
    <property type="match status" value="1"/>
</dbReference>
<dbReference type="eggNOG" id="KOG1303">
    <property type="taxonomic scope" value="Eukaryota"/>
</dbReference>
<comment type="subcellular location">
    <subcellularLocation>
        <location evidence="1">Cell membrane</location>
        <topology evidence="1">Multi-pass membrane protein</topology>
    </subcellularLocation>
</comment>
<proteinExistence type="predicted"/>
<dbReference type="STRING" id="40149.A0A0E0DQJ7"/>
<keyword evidence="3 7" id="KW-0812">Transmembrane</keyword>
<evidence type="ECO:0000256" key="2">
    <source>
        <dbReference type="ARBA" id="ARBA00022448"/>
    </source>
</evidence>
<reference evidence="9" key="2">
    <citation type="submission" date="2018-05" db="EMBL/GenBank/DDBJ databases">
        <title>OmerRS3 (Oryza meridionalis Reference Sequence Version 3).</title>
        <authorList>
            <person name="Zhang J."/>
            <person name="Kudrna D."/>
            <person name="Lee S."/>
            <person name="Talag J."/>
            <person name="Welchert J."/>
            <person name="Wing R.A."/>
        </authorList>
    </citation>
    <scope>NUCLEOTIDE SEQUENCE [LARGE SCALE GENOMIC DNA]</scope>
    <source>
        <strain evidence="9">cv. OR44</strain>
    </source>
</reference>
<keyword evidence="5 7" id="KW-1133">Transmembrane helix</keyword>
<sequence length="244" mass="25905">MDEKTHGILTIFFISSRPQLAASSLSRASPPVYLTRACGGGVGGARAAAAIDLQIGGRGAHTDTGIMVADKSPIDEALLHSKHEKIWFVTWSSSSSSLPTWSSNSSLPTAARSASPALPSGRSCLNFSNVISGYAGGWLSLALFAMVGAICFYTSSLIDRCMRADRCVRSYPDIDHLAFGGYGRTAIGLIMYAELYLIAISFLILKGDNLDKLLPGTVVEILGYQVHGKQLFVLTTASVILPTT</sequence>
<evidence type="ECO:0000256" key="6">
    <source>
        <dbReference type="ARBA" id="ARBA00023136"/>
    </source>
</evidence>
<keyword evidence="2" id="KW-0813">Transport</keyword>
<dbReference type="GO" id="GO:0006865">
    <property type="term" value="P:amino acid transport"/>
    <property type="evidence" value="ECO:0007669"/>
    <property type="project" value="UniProtKB-KW"/>
</dbReference>
<evidence type="ECO:0000256" key="5">
    <source>
        <dbReference type="ARBA" id="ARBA00022989"/>
    </source>
</evidence>
<reference evidence="9" key="1">
    <citation type="submission" date="2015-04" db="UniProtKB">
        <authorList>
            <consortium name="EnsemblPlants"/>
        </authorList>
    </citation>
    <scope>IDENTIFICATION</scope>
</reference>
<feature type="transmembrane region" description="Helical" evidence="7">
    <location>
        <begin position="131"/>
        <end position="153"/>
    </location>
</feature>
<dbReference type="Proteomes" id="UP000008021">
    <property type="component" value="Chromosome 5"/>
</dbReference>